<dbReference type="OrthoDB" id="6154864at2759"/>
<dbReference type="AlphaFoldDB" id="A0A0V1L6K6"/>
<evidence type="ECO:0000313" key="3">
    <source>
        <dbReference type="Proteomes" id="UP000054721"/>
    </source>
</evidence>
<dbReference type="Proteomes" id="UP000054721">
    <property type="component" value="Unassembled WGS sequence"/>
</dbReference>
<dbReference type="Gene3D" id="2.20.25.240">
    <property type="match status" value="1"/>
</dbReference>
<evidence type="ECO:0000313" key="2">
    <source>
        <dbReference type="EMBL" id="KRZ55121.1"/>
    </source>
</evidence>
<evidence type="ECO:0000256" key="1">
    <source>
        <dbReference type="SAM" id="MobiDB-lite"/>
    </source>
</evidence>
<comment type="caution">
    <text evidence="2">The sequence shown here is derived from an EMBL/GenBank/DDBJ whole genome shotgun (WGS) entry which is preliminary data.</text>
</comment>
<organism evidence="2 3">
    <name type="scientific">Trichinella nativa</name>
    <dbReference type="NCBI Taxonomy" id="6335"/>
    <lineage>
        <taxon>Eukaryota</taxon>
        <taxon>Metazoa</taxon>
        <taxon>Ecdysozoa</taxon>
        <taxon>Nematoda</taxon>
        <taxon>Enoplea</taxon>
        <taxon>Dorylaimia</taxon>
        <taxon>Trichinellida</taxon>
        <taxon>Trichinellidae</taxon>
        <taxon>Trichinella</taxon>
    </lineage>
</organism>
<dbReference type="EMBL" id="JYDW01000122">
    <property type="protein sequence ID" value="KRZ55121.1"/>
    <property type="molecule type" value="Genomic_DNA"/>
</dbReference>
<keyword evidence="3" id="KW-1185">Reference proteome</keyword>
<feature type="compositionally biased region" description="Pro residues" evidence="1">
    <location>
        <begin position="691"/>
        <end position="700"/>
    </location>
</feature>
<accession>A0A0V1L6K6</accession>
<protein>
    <recommendedName>
        <fullName evidence="4">MULE transposase domain-containing protein</fullName>
    </recommendedName>
</protein>
<name>A0A0V1L6K6_9BILA</name>
<gene>
    <name evidence="2" type="ORF">T02_3218</name>
</gene>
<evidence type="ECO:0008006" key="4">
    <source>
        <dbReference type="Google" id="ProtNLM"/>
    </source>
</evidence>
<dbReference type="STRING" id="6335.A0A0V1L6K6"/>
<feature type="region of interest" description="Disordered" evidence="1">
    <location>
        <begin position="675"/>
        <end position="700"/>
    </location>
</feature>
<sequence length="700" mass="80246">MFDKGICVKSCHSDITPGIYNLKRTNMEDKQCVCRRVKKVCRCSIHTNLDVDAILDCNPHADDCIPDNDIRRAAEELKTIPQIYHEEASSASADLESVGHFPTYKSVKNAMYRRRTSANSPVAGDSTTLRMTSGCRFLLHNNKIMLSDHSVWQNNYNLVYEGRAHLLKHTNFDEKQWISRVISNLISHVGKSGCRGTVYTNLEHRMQKRELPTTAYCIKWRIGTLLNAAQGKKQSQYITKNAAMHPPAWKFSTFKSVKSAMYRSRAKRFPLLPATRQQLEIPAHWRVTKSGRPFFMYNNRKIYGNWLDSLSGAWTEHLKLFLNSTSNCSTIHVFKEAKLIPLVYGFTVRKDVICYCEIFDNGSVRCCPSAANYYLRLQDCPYAAVQVSFPGVQVQGCYFHFCQAVLRKVADLGLRTRYLHEAEIKTIIKMLLATAFLPLDEVPDAVDLLGRDVTGSVAALFEYFREEWMTPNRMPLWNVYHVINRQAGKRHLTFYELLRLLIDEQDSTETLLEQVTSGRVTASHLRAKNSKYEDVQLCISALTAEYDGGTRTMEQFLRAVAYVHEGRVYNLKRTNMEDKQWVCRRVKKGCRGSIHTNLDVDAILDCNPHADDCIPDNDILYKMEKKTVLKRRAAEEMKTVPQIYHEEASSASADLETASQFPTYKSVKTAMYRKRAQKFPRLPPTRQQLEIPPPVANDEV</sequence>
<reference evidence="2 3" key="1">
    <citation type="submission" date="2015-05" db="EMBL/GenBank/DDBJ databases">
        <title>Evolution of Trichinella species and genotypes.</title>
        <authorList>
            <person name="Korhonen P.K."/>
            <person name="Edoardo P."/>
            <person name="Giuseppe L.R."/>
            <person name="Gasser R.B."/>
        </authorList>
    </citation>
    <scope>NUCLEOTIDE SEQUENCE [LARGE SCALE GENOMIC DNA]</scope>
    <source>
        <strain evidence="2">ISS10</strain>
    </source>
</reference>
<proteinExistence type="predicted"/>